<evidence type="ECO:0000313" key="10">
    <source>
        <dbReference type="Proteomes" id="UP000001416"/>
    </source>
</evidence>
<accession>Q82U67</accession>
<evidence type="ECO:0000259" key="8">
    <source>
        <dbReference type="Pfam" id="PF25975"/>
    </source>
</evidence>
<dbReference type="GeneID" id="87104803"/>
<dbReference type="GO" id="GO:0046914">
    <property type="term" value="F:transition metal ion binding"/>
    <property type="evidence" value="ECO:0007669"/>
    <property type="project" value="TreeGrafter"/>
</dbReference>
<dbReference type="GO" id="GO:0060003">
    <property type="term" value="P:copper ion export"/>
    <property type="evidence" value="ECO:0007669"/>
    <property type="project" value="TreeGrafter"/>
</dbReference>
<dbReference type="OrthoDB" id="9768185at2"/>
<dbReference type="InterPro" id="IPR006143">
    <property type="entry name" value="RND_pump_MFP"/>
</dbReference>
<dbReference type="HOGENOM" id="CLU_018816_13_0_4"/>
<dbReference type="InterPro" id="IPR058646">
    <property type="entry name" value="CzcB_N"/>
</dbReference>
<dbReference type="GO" id="GO:0016020">
    <property type="term" value="C:membrane"/>
    <property type="evidence" value="ECO:0007669"/>
    <property type="project" value="InterPro"/>
</dbReference>
<dbReference type="Pfam" id="PF25893">
    <property type="entry name" value="HH_CzcB"/>
    <property type="match status" value="1"/>
</dbReference>
<organism evidence="9 10">
    <name type="scientific">Nitrosomonas europaea (strain ATCC 19718 / CIP 103999 / KCTC 2705 / NBRC 14298)</name>
    <dbReference type="NCBI Taxonomy" id="228410"/>
    <lineage>
        <taxon>Bacteria</taxon>
        <taxon>Pseudomonadati</taxon>
        <taxon>Pseudomonadota</taxon>
        <taxon>Betaproteobacteria</taxon>
        <taxon>Nitrosomonadales</taxon>
        <taxon>Nitrosomonadaceae</taxon>
        <taxon>Nitrosomonas</taxon>
    </lineage>
</organism>
<feature type="domain" description="CzcB N-terminal" evidence="6">
    <location>
        <begin position="55"/>
        <end position="146"/>
    </location>
</feature>
<dbReference type="Pfam" id="PF25971">
    <property type="entry name" value="CzcB_N"/>
    <property type="match status" value="1"/>
</dbReference>
<feature type="domain" description="CzcB-like barrel-sandwich hybrid" evidence="7">
    <location>
        <begin position="194"/>
        <end position="340"/>
    </location>
</feature>
<dbReference type="SUPFAM" id="SSF111369">
    <property type="entry name" value="HlyD-like secretion proteins"/>
    <property type="match status" value="1"/>
</dbReference>
<dbReference type="Gene3D" id="2.40.420.20">
    <property type="match status" value="1"/>
</dbReference>
<dbReference type="GO" id="GO:0015679">
    <property type="term" value="P:plasma membrane copper ion transport"/>
    <property type="evidence" value="ECO:0007669"/>
    <property type="project" value="TreeGrafter"/>
</dbReference>
<keyword evidence="3" id="KW-0472">Membrane</keyword>
<gene>
    <name evidence="9" type="primary">czcB</name>
    <name evidence="9" type="ordered locus">NE1639</name>
</gene>
<dbReference type="Gene3D" id="1.10.287.470">
    <property type="entry name" value="Helix hairpin bin"/>
    <property type="match status" value="1"/>
</dbReference>
<evidence type="ECO:0000313" key="9">
    <source>
        <dbReference type="EMBL" id="CAD85550.1"/>
    </source>
</evidence>
<dbReference type="RefSeq" id="WP_011112196.1">
    <property type="nucleotide sequence ID" value="NC_004757.1"/>
</dbReference>
<dbReference type="PANTHER" id="PTHR30097:SF4">
    <property type="entry name" value="SLR6042 PROTEIN"/>
    <property type="match status" value="1"/>
</dbReference>
<dbReference type="KEGG" id="neu:NE1639"/>
<dbReference type="Pfam" id="PF25973">
    <property type="entry name" value="BSH_CzcB"/>
    <property type="match status" value="1"/>
</dbReference>
<feature type="domain" description="CusB-like beta-barrel" evidence="5">
    <location>
        <begin position="343"/>
        <end position="419"/>
    </location>
</feature>
<dbReference type="GO" id="GO:0022857">
    <property type="term" value="F:transmembrane transporter activity"/>
    <property type="evidence" value="ECO:0007669"/>
    <property type="project" value="InterPro"/>
</dbReference>
<dbReference type="InterPro" id="IPR058649">
    <property type="entry name" value="CzcB_C"/>
</dbReference>
<keyword evidence="3" id="KW-1133">Transmembrane helix</keyword>
<dbReference type="InterPro" id="IPR051909">
    <property type="entry name" value="MFP_Cation_Efflux"/>
</dbReference>
<evidence type="ECO:0000256" key="2">
    <source>
        <dbReference type="ARBA" id="ARBA00022448"/>
    </source>
</evidence>
<name>Q82U67_NITEU</name>
<comment type="similarity">
    <text evidence="1">Belongs to the membrane fusion protein (MFP) (TC 8.A.1) family.</text>
</comment>
<feature type="transmembrane region" description="Helical" evidence="3">
    <location>
        <begin position="7"/>
        <end position="25"/>
    </location>
</feature>
<dbReference type="Pfam" id="PF25954">
    <property type="entry name" value="Beta-barrel_RND_2"/>
    <property type="match status" value="1"/>
</dbReference>
<keyword evidence="3" id="KW-0812">Transmembrane</keyword>
<keyword evidence="10" id="KW-1185">Reference proteome</keyword>
<dbReference type="PANTHER" id="PTHR30097">
    <property type="entry name" value="CATION EFFLUX SYSTEM PROTEIN CUSB"/>
    <property type="match status" value="1"/>
</dbReference>
<feature type="domain" description="CzcB-like alpha-helical hairpin" evidence="4">
    <location>
        <begin position="232"/>
        <end position="291"/>
    </location>
</feature>
<dbReference type="NCBIfam" id="TIGR01730">
    <property type="entry name" value="RND_mfp"/>
    <property type="match status" value="1"/>
</dbReference>
<dbReference type="Gene3D" id="2.40.50.100">
    <property type="match status" value="1"/>
</dbReference>
<dbReference type="Gene3D" id="2.40.30.170">
    <property type="match status" value="1"/>
</dbReference>
<proteinExistence type="inferred from homology"/>
<dbReference type="Proteomes" id="UP000001416">
    <property type="component" value="Chromosome"/>
</dbReference>
<dbReference type="InterPro" id="IPR058792">
    <property type="entry name" value="Beta-barrel_RND_2"/>
</dbReference>
<feature type="domain" description="CzcB-like C-terminal circularly permuted SH3-like" evidence="8">
    <location>
        <begin position="425"/>
        <end position="485"/>
    </location>
</feature>
<evidence type="ECO:0000259" key="4">
    <source>
        <dbReference type="Pfam" id="PF25893"/>
    </source>
</evidence>
<dbReference type="InterPro" id="IPR058647">
    <property type="entry name" value="BSH_CzcB-like"/>
</dbReference>
<protein>
    <submittedName>
        <fullName evidence="9">HlyD family secretion protein</fullName>
    </submittedName>
</protein>
<evidence type="ECO:0000256" key="3">
    <source>
        <dbReference type="SAM" id="Phobius"/>
    </source>
</evidence>
<evidence type="ECO:0000259" key="7">
    <source>
        <dbReference type="Pfam" id="PF25973"/>
    </source>
</evidence>
<dbReference type="FunFam" id="2.40.30.170:FF:000010">
    <property type="entry name" value="Efflux RND transporter periplasmic adaptor subunit"/>
    <property type="match status" value="1"/>
</dbReference>
<evidence type="ECO:0000259" key="5">
    <source>
        <dbReference type="Pfam" id="PF25954"/>
    </source>
</evidence>
<keyword evidence="2" id="KW-0813">Transport</keyword>
<sequence>MNVTGRLPIVAVILAGILLGTWLLIGGSGLPDIVERFSSAEPETESGSATGSRGGELFTKDDLSLELIIHEEGVFPHFRIYPYWQKQSLSPAEMKVTVALSRLGRPAQLFHFRPESDYLISDQEVEEPHSFELVVAAEYQGKAYRWNHSQVEARVEMSDTMMQSSDIELATAGPAVIRSEITLPGEIIFNEHNIVHVVPRLPGMVVSIKRHHGQRVKKGEVLAVMESAMLADLHSQYLLARRRQTLAQTIYDREEQLWREKITARQDYLTARQQREEASITTQLAAERLLALGVQPKSDLSGKNLARYEIRSPISGIVIDEAIVTGEVVKEDKTAFIIADISTIWAAVRVFPGNLHQVHVGQRAVIRANAYDLTREGEVTYVTTLLDEQTRTAVARVQLDNQDERWRPGMFVKADLQTEAAEVPVAVSLEAIQTIGDQSVVFGRYGDYFEMRPLKLGRSDNRMAEVIEGLFAGERYAVSNSFIIKSELGKAGAAHDH</sequence>
<dbReference type="GO" id="GO:0030288">
    <property type="term" value="C:outer membrane-bounded periplasmic space"/>
    <property type="evidence" value="ECO:0007669"/>
    <property type="project" value="TreeGrafter"/>
</dbReference>
<evidence type="ECO:0000259" key="6">
    <source>
        <dbReference type="Pfam" id="PF25971"/>
    </source>
</evidence>
<dbReference type="EMBL" id="AL954747">
    <property type="protein sequence ID" value="CAD85550.1"/>
    <property type="molecule type" value="Genomic_DNA"/>
</dbReference>
<reference evidence="9 10" key="1">
    <citation type="journal article" date="2003" name="J. Bacteriol.">
        <title>Complete genome sequence of the ammonia-oxidizing bacterium and obligate chemolithoautotroph Nitrosomonas europaea.</title>
        <authorList>
            <person name="Chain P."/>
            <person name="Lamerdin J."/>
            <person name="Larimer F."/>
            <person name="Regala W."/>
            <person name="Land M."/>
            <person name="Hauser L."/>
            <person name="Hooper A."/>
            <person name="Klotz M."/>
            <person name="Norton J."/>
            <person name="Sayavedra-Soto L."/>
            <person name="Arciero D."/>
            <person name="Hommes N."/>
            <person name="Whittaker M."/>
            <person name="Arp D."/>
        </authorList>
    </citation>
    <scope>NUCLEOTIDE SEQUENCE [LARGE SCALE GENOMIC DNA]</scope>
    <source>
        <strain evidence="10">ATCC 19718 / CIP 103999 / KCTC 2705 / NBRC 14298</strain>
    </source>
</reference>
<dbReference type="eggNOG" id="COG0845">
    <property type="taxonomic scope" value="Bacteria"/>
</dbReference>
<dbReference type="AlphaFoldDB" id="Q82U67"/>
<evidence type="ECO:0000256" key="1">
    <source>
        <dbReference type="ARBA" id="ARBA00009477"/>
    </source>
</evidence>
<dbReference type="STRING" id="228410.NE1639"/>
<dbReference type="PhylomeDB" id="Q82U67"/>
<dbReference type="InterPro" id="IPR058648">
    <property type="entry name" value="HH_CzcB-like"/>
</dbReference>
<dbReference type="Pfam" id="PF25975">
    <property type="entry name" value="CzcB_C"/>
    <property type="match status" value="1"/>
</dbReference>